<dbReference type="InterPro" id="IPR001761">
    <property type="entry name" value="Peripla_BP/Lac1_sug-bd_dom"/>
</dbReference>
<evidence type="ECO:0000259" key="5">
    <source>
        <dbReference type="PROSITE" id="PS50943"/>
    </source>
</evidence>
<dbReference type="Gene3D" id="1.10.260.40">
    <property type="entry name" value="lambda repressor-like DNA-binding domains"/>
    <property type="match status" value="1"/>
</dbReference>
<evidence type="ECO:0000256" key="1">
    <source>
        <dbReference type="ARBA" id="ARBA00023015"/>
    </source>
</evidence>
<dbReference type="SUPFAM" id="SSF53822">
    <property type="entry name" value="Periplasmic binding protein-like I"/>
    <property type="match status" value="1"/>
</dbReference>
<evidence type="ECO:0000313" key="9">
    <source>
        <dbReference type="Proteomes" id="UP000786185"/>
    </source>
</evidence>
<dbReference type="GeneID" id="83859886"/>
<dbReference type="InterPro" id="IPR000843">
    <property type="entry name" value="HTH_LacI"/>
</dbReference>
<feature type="domain" description="HTH lacI-type" evidence="4">
    <location>
        <begin position="10"/>
        <end position="64"/>
    </location>
</feature>
<dbReference type="AlphaFoldDB" id="A0A1Q1L5Y9"/>
<proteinExistence type="predicted"/>
<evidence type="ECO:0000313" key="8">
    <source>
        <dbReference type="Proteomes" id="UP000256923"/>
    </source>
</evidence>
<dbReference type="CDD" id="cd01575">
    <property type="entry name" value="PBP1_GntR"/>
    <property type="match status" value="1"/>
</dbReference>
<dbReference type="PROSITE" id="PS50943">
    <property type="entry name" value="HTH_CROC1"/>
    <property type="match status" value="1"/>
</dbReference>
<dbReference type="Pfam" id="PF00532">
    <property type="entry name" value="Peripla_BP_1"/>
    <property type="match status" value="1"/>
</dbReference>
<dbReference type="Proteomes" id="UP000256923">
    <property type="component" value="Chromosome 1"/>
</dbReference>
<evidence type="ECO:0000259" key="4">
    <source>
        <dbReference type="PROSITE" id="PS50932"/>
    </source>
</evidence>
<organism evidence="7 9">
    <name type="scientific">Vibrio anguillarum</name>
    <name type="common">Listonella anguillarum</name>
    <dbReference type="NCBI Taxonomy" id="55601"/>
    <lineage>
        <taxon>Bacteria</taxon>
        <taxon>Pseudomonadati</taxon>
        <taxon>Pseudomonadota</taxon>
        <taxon>Gammaproteobacteria</taxon>
        <taxon>Vibrionales</taxon>
        <taxon>Vibrionaceae</taxon>
        <taxon>Vibrio</taxon>
    </lineage>
</organism>
<dbReference type="CDD" id="cd01392">
    <property type="entry name" value="HTH_LacI"/>
    <property type="match status" value="1"/>
</dbReference>
<name>A0A1Q1L5Y9_VIBAN</name>
<reference evidence="7" key="2">
    <citation type="journal article" date="2021" name="PeerJ">
        <title>Analysis of 44 Vibrio anguillarum genomes reveals high genetic diversity.</title>
        <authorList>
            <person name="Hansen M.J."/>
            <person name="Dalsgaard I."/>
        </authorList>
    </citation>
    <scope>NUCLEOTIDE SEQUENCE</scope>
    <source>
        <strain evidence="7">850617-1/1</strain>
    </source>
</reference>
<dbReference type="InterPro" id="IPR028082">
    <property type="entry name" value="Peripla_BP_I"/>
</dbReference>
<dbReference type="InterPro" id="IPR010982">
    <property type="entry name" value="Lambda_DNA-bd_dom_sf"/>
</dbReference>
<dbReference type="Proteomes" id="UP000786185">
    <property type="component" value="Unassembled WGS sequence"/>
</dbReference>
<feature type="domain" description="HTH cro/C1-type" evidence="5">
    <location>
        <begin position="11"/>
        <end position="54"/>
    </location>
</feature>
<evidence type="ECO:0000313" key="6">
    <source>
        <dbReference type="EMBL" id="AZS23979.1"/>
    </source>
</evidence>
<dbReference type="SUPFAM" id="SSF47413">
    <property type="entry name" value="lambda repressor-like DNA-binding domains"/>
    <property type="match status" value="1"/>
</dbReference>
<dbReference type="SMART" id="SM00354">
    <property type="entry name" value="HTH_LACI"/>
    <property type="match status" value="1"/>
</dbReference>
<dbReference type="Pfam" id="PF00356">
    <property type="entry name" value="LacI"/>
    <property type="match status" value="1"/>
</dbReference>
<dbReference type="PANTHER" id="PTHR30146:SF2">
    <property type="entry name" value="HTH-TYPE TRANSCRIPTIONAL REGULATOR GNTR"/>
    <property type="match status" value="1"/>
</dbReference>
<dbReference type="InterPro" id="IPR001387">
    <property type="entry name" value="Cro/C1-type_HTH"/>
</dbReference>
<keyword evidence="1" id="KW-0805">Transcription regulation</keyword>
<keyword evidence="3" id="KW-0804">Transcription</keyword>
<reference evidence="6 8" key="1">
    <citation type="submission" date="2018-12" db="EMBL/GenBank/DDBJ databases">
        <title>Characterization and Draft Genome of Vibrio anguillarum J360 Marine Pathogen Isolated from an Outbreak in Lumpfish (Cyclopterus lumpus).</title>
        <authorList>
            <person name="Vasquez J.I."/>
            <person name="Cao T."/>
            <person name="Chakraborty S."/>
            <person name="Gnanagobal H."/>
            <person name="Wescot J."/>
            <person name="Boyce D."/>
            <person name="Santander J."/>
        </authorList>
    </citation>
    <scope>NUCLEOTIDE SEQUENCE [LARGE SCALE GENOMIC DNA]</scope>
    <source>
        <strain evidence="6 8">J360</strain>
    </source>
</reference>
<dbReference type="GO" id="GO:0003700">
    <property type="term" value="F:DNA-binding transcription factor activity"/>
    <property type="evidence" value="ECO:0007669"/>
    <property type="project" value="TreeGrafter"/>
</dbReference>
<dbReference type="PROSITE" id="PS00356">
    <property type="entry name" value="HTH_LACI_1"/>
    <property type="match status" value="1"/>
</dbReference>
<gene>
    <name evidence="6" type="ORF">DYL72_02140</name>
    <name evidence="7" type="ORF">ERJ77_02530</name>
</gene>
<dbReference type="GO" id="GO:0000976">
    <property type="term" value="F:transcription cis-regulatory region binding"/>
    <property type="evidence" value="ECO:0007669"/>
    <property type="project" value="TreeGrafter"/>
</dbReference>
<accession>A0A1Q1L5Y9</accession>
<protein>
    <submittedName>
        <fullName evidence="7">LacI family DNA-binding transcriptional regulator</fullName>
    </submittedName>
</protein>
<dbReference type="RefSeq" id="WP_026027817.1">
    <property type="nucleotide sequence ID" value="NZ_AJYT02000025.1"/>
</dbReference>
<keyword evidence="2 7" id="KW-0238">DNA-binding</keyword>
<dbReference type="PROSITE" id="PS50932">
    <property type="entry name" value="HTH_LACI_2"/>
    <property type="match status" value="1"/>
</dbReference>
<evidence type="ECO:0000256" key="3">
    <source>
        <dbReference type="ARBA" id="ARBA00023163"/>
    </source>
</evidence>
<dbReference type="EMBL" id="SCLC01000001">
    <property type="protein sequence ID" value="MBF4433391.1"/>
    <property type="molecule type" value="Genomic_DNA"/>
</dbReference>
<sequence length="335" mass="36593">MSSMQRKTRPTLQDIADRVGVTKMTVSRFLRDPNSVALATQEKIAAVIEELGYIQNRAPAMLSKSSSKAIGILLPSLSNQVFANLVQGIESVTKARGYDTLIAHFGYNVQEEEEKIASLLSYQVDGLILTETHHSERTIQMLKAAGVPVVETMELPDKPINMAVGLDHEQASYHVVTQMIDSGKQHIAYLGARLDTRTQLRMNGYDRAMQDAGLTAVHILTQEHSSFTLGGDLLEQALEERPEINGIFCTNDDIAIGAMMKCAHRGLKIPQDIAIVGYNALDIGQAISPKLTSVETPRFEIGKKSAELLLSALAGEVIEQKVFDLGFSVTDGESL</sequence>
<dbReference type="EMBL" id="CP034672">
    <property type="protein sequence ID" value="AZS23979.1"/>
    <property type="molecule type" value="Genomic_DNA"/>
</dbReference>
<dbReference type="PANTHER" id="PTHR30146">
    <property type="entry name" value="LACI-RELATED TRANSCRIPTIONAL REPRESSOR"/>
    <property type="match status" value="1"/>
</dbReference>
<dbReference type="Gene3D" id="3.40.50.2300">
    <property type="match status" value="2"/>
</dbReference>
<evidence type="ECO:0000313" key="7">
    <source>
        <dbReference type="EMBL" id="MBF4433391.1"/>
    </source>
</evidence>
<evidence type="ECO:0000256" key="2">
    <source>
        <dbReference type="ARBA" id="ARBA00023125"/>
    </source>
</evidence>